<dbReference type="InterPro" id="IPR020472">
    <property type="entry name" value="WD40_PAC1"/>
</dbReference>
<dbReference type="InterPro" id="IPR016391">
    <property type="entry name" value="Coatomer_asu"/>
</dbReference>
<dbReference type="FunFam" id="1.25.40.470:FF:000002">
    <property type="entry name" value="Coatomer subunit alpha"/>
    <property type="match status" value="1"/>
</dbReference>
<organism evidence="19 20">
    <name type="scientific">Senna tora</name>
    <dbReference type="NCBI Taxonomy" id="362788"/>
    <lineage>
        <taxon>Eukaryota</taxon>
        <taxon>Viridiplantae</taxon>
        <taxon>Streptophyta</taxon>
        <taxon>Embryophyta</taxon>
        <taxon>Tracheophyta</taxon>
        <taxon>Spermatophyta</taxon>
        <taxon>Magnoliopsida</taxon>
        <taxon>eudicotyledons</taxon>
        <taxon>Gunneridae</taxon>
        <taxon>Pentapetalae</taxon>
        <taxon>rosids</taxon>
        <taxon>fabids</taxon>
        <taxon>Fabales</taxon>
        <taxon>Fabaceae</taxon>
        <taxon>Caesalpinioideae</taxon>
        <taxon>Cassia clade</taxon>
        <taxon>Senna</taxon>
    </lineage>
</organism>
<comment type="function">
    <text evidence="13">The coatomer is a cytosolic protein complex that binds to dilysine motifs and reversibly associates with Golgi non-clathrin-coated vesicles, which further mediate biosynthetic protein transport from the ER, via the Golgi up to the trans Golgi network. Coatomer complex is required for budding from Golgi membranes, and is essential for the retrograde Golgi-to-ER transport of dilysine-tagged proteins.</text>
</comment>
<keyword evidence="9 14" id="KW-0653">Protein transport</keyword>
<sequence>MLTKFETKSNRVKGLSFHSKRPWILASLHSGVIQLWDYRMGTLIDRFDEHDGPVRGVHFHKSQPLFVSGGDDYKIKVWNYKMHRCLFTLLGHLDYIRTVQFHHEFPWIVSASDDQTIRIWNWQSRTCISVLTGHNHYVMCASFHPKEDLVVSASLDQTVRVWDISSLKKKTASPADLFGGIDAVVKYVLEGHDRGVNWASFHPTLPLIVSGADDRQVKIWRMNGHLDYIRTVQFHHENPWIVSASDDQTIRIWNWQSRTCISVLTGHNHYVMCALFHAKHDIIVSNSEDKSIRVWDATKRTGIQTFRREHDRFWILAAHPEMNLLAAGHDSGMIVFKLERERPAFAVSGDSLFFTKDRFLRFHEFSTQRETQVLPIRRPGSLSLNQSPKTLSYSPTENAVLLCSDVDGGSYELYCISKDSFGRGDMQDAKRGLGGSAIFVARNRFAVLDKSNNHVQVKNLKNELVKKSALPIPTDAIFYAGTGNLLCRSEDRVVIFDLQQRIIIGDLQTPFVKYVIWSNDMESVALLSKHAIIIANKKLVHQCTLHETIRVKSGGWDDNGVFIYTTLNHIKYCLPNGDSGIIKTLDIPIYITKVSGNTIFCLDRDGKTKVVVIDATEYIFKLSLIKKRYDLVMSVIRTSQLCGQAMIAYLQQKGFPEVALHFVKDERIRFNLALESGNIQTAVASATAIDEKDHWYRLGVEALRQGNAGIVEYAYQRTKNLERLSFLYLITGNLEKLSKMLRIAEVKNDVMGQFHNALYLGDVRERVKILESVGHLPLAYVTASVHGLHDVAERLAAELGENVPPLPEGKAPSLLLPPPPIMCGGDWPLLRVMRGIFDGGFDNIGQATTDEEYEAADGDWGEELDMVDVDGLQNGDVAAMLEDGEVPEENDEEGGWELEDLELPPEADTPKASTTTRSSIFVAPQPGMPVNQIWIQRSSLAVDHVAAGNFDTAMRLLNRQLGIKNFTPLKSMFLDLYTSSHSYLRAFSSAPVITLAIERGWNESSSPNVRGPPALPFKLSQLDEKLKAGYKSTTAGKFTDALRTFINILHTIPLIVVETRREVDDVKELIIIVKEYVLGLQMELKRREMKDDPTRQQELAAYFTHCNLQTPHLRLALLNAMTVCYKAKNLTTAANFARRLLETNPTVENQAKTARQVLAAAERNMTDATQLNYDFRNPFVTCGATYVPIYRGQKDVSCPYCMSRFVLSQEGQVCAVCDLAVVGADASGLLCSPAQIR</sequence>
<dbReference type="PROSITE" id="PS50294">
    <property type="entry name" value="WD_REPEATS_REGION"/>
    <property type="match status" value="6"/>
</dbReference>
<feature type="domain" description="COPA/B TPR" evidence="18">
    <location>
        <begin position="646"/>
        <end position="789"/>
    </location>
</feature>
<keyword evidence="12" id="KW-0968">Cytoplasmic vesicle</keyword>
<keyword evidence="11 14" id="KW-0472">Membrane</keyword>
<dbReference type="SMART" id="SM00320">
    <property type="entry name" value="WD40"/>
    <property type="match status" value="8"/>
</dbReference>
<evidence type="ECO:0000256" key="10">
    <source>
        <dbReference type="ARBA" id="ARBA00023034"/>
    </source>
</evidence>
<evidence type="ECO:0000313" key="19">
    <source>
        <dbReference type="EMBL" id="KAF7841024.1"/>
    </source>
</evidence>
<keyword evidence="4 14" id="KW-0813">Transport</keyword>
<dbReference type="InterPro" id="IPR019775">
    <property type="entry name" value="WD40_repeat_CS"/>
</dbReference>
<comment type="subcellular location">
    <subcellularLocation>
        <location evidence="14">Cytoplasm</location>
    </subcellularLocation>
    <subcellularLocation>
        <location evidence="1 14">Golgi apparatus membrane</location>
        <topology evidence="1 14">Peripheral membrane protein</topology>
        <orientation evidence="1">Cytoplasmic side</orientation>
    </subcellularLocation>
    <subcellularLocation>
        <location evidence="2">Cytoplasmic vesicle</location>
        <location evidence="2">COPI-coated vesicle membrane</location>
        <topology evidence="2">Peripheral membrane protein</topology>
        <orientation evidence="2">Cytoplasmic side</orientation>
    </subcellularLocation>
</comment>
<dbReference type="PANTHER" id="PTHR19876:SF1">
    <property type="entry name" value="COATOMER SUBUNIT ALPHA"/>
    <property type="match status" value="1"/>
</dbReference>
<keyword evidence="5 14" id="KW-0963">Cytoplasm</keyword>
<feature type="domain" description="COPA/B second beta-propeller" evidence="16">
    <location>
        <begin position="363"/>
        <end position="603"/>
    </location>
</feature>
<dbReference type="FunFam" id="2.130.10.10:FF:000559">
    <property type="entry name" value="Coatomer subunit alpha"/>
    <property type="match status" value="1"/>
</dbReference>
<evidence type="ECO:0000256" key="9">
    <source>
        <dbReference type="ARBA" id="ARBA00022927"/>
    </source>
</evidence>
<feature type="repeat" description="WD" evidence="15">
    <location>
        <begin position="264"/>
        <end position="305"/>
    </location>
</feature>
<evidence type="ECO:0000256" key="12">
    <source>
        <dbReference type="ARBA" id="ARBA00023329"/>
    </source>
</evidence>
<gene>
    <name evidence="19" type="ORF">G2W53_003322</name>
</gene>
<dbReference type="InterPro" id="IPR015943">
    <property type="entry name" value="WD40/YVTN_repeat-like_dom_sf"/>
</dbReference>
<keyword evidence="8 14" id="KW-0931">ER-Golgi transport</keyword>
<dbReference type="GO" id="GO:0030126">
    <property type="term" value="C:COPI vesicle coat"/>
    <property type="evidence" value="ECO:0007669"/>
    <property type="project" value="UniProtKB-UniRule"/>
</dbReference>
<dbReference type="AlphaFoldDB" id="A0A834XBC6"/>
<dbReference type="OrthoDB" id="10261470at2759"/>
<dbReference type="InterPro" id="IPR047312">
    <property type="entry name" value="Coatomer_alpha_WD-assoc_reg"/>
</dbReference>
<dbReference type="Gene3D" id="2.130.10.10">
    <property type="entry name" value="YVTN repeat-like/Quinoprotein amine dehydrogenase"/>
    <property type="match status" value="2"/>
</dbReference>
<dbReference type="PANTHER" id="PTHR19876">
    <property type="entry name" value="COATOMER"/>
    <property type="match status" value="1"/>
</dbReference>
<proteinExistence type="predicted"/>
<dbReference type="Pfam" id="PF06957">
    <property type="entry name" value="COPI_C"/>
    <property type="match status" value="1"/>
</dbReference>
<dbReference type="GO" id="GO:0006888">
    <property type="term" value="P:endoplasmic reticulum to Golgi vesicle-mediated transport"/>
    <property type="evidence" value="ECO:0007669"/>
    <property type="project" value="InterPro"/>
</dbReference>
<dbReference type="SUPFAM" id="SSF82171">
    <property type="entry name" value="DPP6 N-terminal domain-like"/>
    <property type="match status" value="1"/>
</dbReference>
<dbReference type="Pfam" id="PF23953">
    <property type="entry name" value="TPR_COPA_B"/>
    <property type="match status" value="1"/>
</dbReference>
<evidence type="ECO:0000256" key="3">
    <source>
        <dbReference type="ARBA" id="ARBA00011775"/>
    </source>
</evidence>
<dbReference type="InterPro" id="IPR056176">
    <property type="entry name" value="TPR_COPA_B"/>
</dbReference>
<evidence type="ECO:0000256" key="4">
    <source>
        <dbReference type="ARBA" id="ARBA00022448"/>
    </source>
</evidence>
<dbReference type="GO" id="GO:0006886">
    <property type="term" value="P:intracellular protein transport"/>
    <property type="evidence" value="ECO:0007669"/>
    <property type="project" value="UniProtKB-UniRule"/>
</dbReference>
<dbReference type="InterPro" id="IPR006692">
    <property type="entry name" value="Beta-prop_COPA/B_2nd"/>
</dbReference>
<keyword evidence="10 14" id="KW-0333">Golgi apparatus</keyword>
<dbReference type="SUPFAM" id="SSF50978">
    <property type="entry name" value="WD40 repeat-like"/>
    <property type="match status" value="2"/>
</dbReference>
<name>A0A834XBC6_9FABA</name>
<accession>A0A834XBC6</accession>
<evidence type="ECO:0000259" key="18">
    <source>
        <dbReference type="Pfam" id="PF23953"/>
    </source>
</evidence>
<dbReference type="EMBL" id="JAAIUW010000002">
    <property type="protein sequence ID" value="KAF7841024.1"/>
    <property type="molecule type" value="Genomic_DNA"/>
</dbReference>
<feature type="domain" description="Coatomer alpha subunit C-terminal" evidence="17">
    <location>
        <begin position="834"/>
        <end position="1237"/>
    </location>
</feature>
<evidence type="ECO:0000256" key="15">
    <source>
        <dbReference type="PROSITE-ProRule" id="PRU00221"/>
    </source>
</evidence>
<dbReference type="PROSITE" id="PS50082">
    <property type="entry name" value="WD_REPEATS_2"/>
    <property type="match status" value="6"/>
</dbReference>
<feature type="repeat" description="WD" evidence="15">
    <location>
        <begin position="89"/>
        <end position="130"/>
    </location>
</feature>
<dbReference type="Pfam" id="PF00400">
    <property type="entry name" value="WD40"/>
    <property type="match status" value="6"/>
</dbReference>
<reference evidence="19" key="1">
    <citation type="submission" date="2020-09" db="EMBL/GenBank/DDBJ databases">
        <title>Genome-Enabled Discovery of Anthraquinone Biosynthesis in Senna tora.</title>
        <authorList>
            <person name="Kang S.-H."/>
            <person name="Pandey R.P."/>
            <person name="Lee C.-M."/>
            <person name="Sim J.-S."/>
            <person name="Jeong J.-T."/>
            <person name="Choi B.-S."/>
            <person name="Jung M."/>
            <person name="Ginzburg D."/>
            <person name="Zhao K."/>
            <person name="Won S.Y."/>
            <person name="Oh T.-J."/>
            <person name="Yu Y."/>
            <person name="Kim N.-H."/>
            <person name="Lee O.R."/>
            <person name="Lee T.-H."/>
            <person name="Bashyal P."/>
            <person name="Kim T.-S."/>
            <person name="Lee W.-H."/>
            <person name="Kawkins C."/>
            <person name="Kim C.-K."/>
            <person name="Kim J.S."/>
            <person name="Ahn B.O."/>
            <person name="Rhee S.Y."/>
            <person name="Sohng J.K."/>
        </authorList>
    </citation>
    <scope>NUCLEOTIDE SEQUENCE</scope>
    <source>
        <tissue evidence="19">Leaf</tissue>
    </source>
</reference>
<dbReference type="Gene3D" id="1.25.40.470">
    <property type="match status" value="1"/>
</dbReference>
<keyword evidence="7" id="KW-0677">Repeat</keyword>
<evidence type="ECO:0000256" key="13">
    <source>
        <dbReference type="ARBA" id="ARBA00025536"/>
    </source>
</evidence>
<evidence type="ECO:0000313" key="20">
    <source>
        <dbReference type="Proteomes" id="UP000634136"/>
    </source>
</evidence>
<evidence type="ECO:0000256" key="6">
    <source>
        <dbReference type="ARBA" id="ARBA00022574"/>
    </source>
</evidence>
<dbReference type="CDD" id="cd22948">
    <property type="entry name" value="Coatomer_WDAD_alpha"/>
    <property type="match status" value="1"/>
</dbReference>
<dbReference type="GO" id="GO:0006890">
    <property type="term" value="P:retrograde vesicle-mediated transport, Golgi to endoplasmic reticulum"/>
    <property type="evidence" value="ECO:0007669"/>
    <property type="project" value="TreeGrafter"/>
</dbReference>
<dbReference type="CDD" id="cd00200">
    <property type="entry name" value="WD40"/>
    <property type="match status" value="1"/>
</dbReference>
<dbReference type="PROSITE" id="PS00678">
    <property type="entry name" value="WD_REPEATS_1"/>
    <property type="match status" value="1"/>
</dbReference>
<keyword evidence="6 15" id="KW-0853">WD repeat</keyword>
<dbReference type="PIRSF" id="PIRSF003354">
    <property type="entry name" value="Coatomer_alpha_subunit"/>
    <property type="match status" value="1"/>
</dbReference>
<dbReference type="Pfam" id="PF04053">
    <property type="entry name" value="B-prop_COPA_B_2nd"/>
    <property type="match status" value="1"/>
</dbReference>
<dbReference type="GO" id="GO:0006891">
    <property type="term" value="P:intra-Golgi vesicle-mediated transport"/>
    <property type="evidence" value="ECO:0007669"/>
    <property type="project" value="TreeGrafter"/>
</dbReference>
<dbReference type="Proteomes" id="UP000634136">
    <property type="component" value="Unassembled WGS sequence"/>
</dbReference>
<protein>
    <recommendedName>
        <fullName evidence="14">Coatomer subunit alpha</fullName>
    </recommendedName>
</protein>
<evidence type="ECO:0000256" key="1">
    <source>
        <dbReference type="ARBA" id="ARBA00004255"/>
    </source>
</evidence>
<feature type="repeat" description="WD" evidence="15">
    <location>
        <begin position="131"/>
        <end position="172"/>
    </location>
</feature>
<evidence type="ECO:0000256" key="2">
    <source>
        <dbReference type="ARBA" id="ARBA00004347"/>
    </source>
</evidence>
<dbReference type="GO" id="GO:0000139">
    <property type="term" value="C:Golgi membrane"/>
    <property type="evidence" value="ECO:0007669"/>
    <property type="project" value="UniProtKB-SubCell"/>
</dbReference>
<evidence type="ECO:0000256" key="8">
    <source>
        <dbReference type="ARBA" id="ARBA00022892"/>
    </source>
</evidence>
<dbReference type="InterPro" id="IPR036322">
    <property type="entry name" value="WD40_repeat_dom_sf"/>
</dbReference>
<dbReference type="PRINTS" id="PR00320">
    <property type="entry name" value="GPROTEINBRPT"/>
</dbReference>
<evidence type="ECO:0000256" key="14">
    <source>
        <dbReference type="PIRNR" id="PIRNR003354"/>
    </source>
</evidence>
<evidence type="ECO:0000256" key="7">
    <source>
        <dbReference type="ARBA" id="ARBA00022737"/>
    </source>
</evidence>
<dbReference type="InterPro" id="IPR050844">
    <property type="entry name" value="Coatomer_complex_subunit"/>
</dbReference>
<feature type="repeat" description="WD" evidence="15">
    <location>
        <begin position="47"/>
        <end position="88"/>
    </location>
</feature>
<evidence type="ECO:0000256" key="11">
    <source>
        <dbReference type="ARBA" id="ARBA00023136"/>
    </source>
</evidence>
<evidence type="ECO:0000259" key="16">
    <source>
        <dbReference type="Pfam" id="PF04053"/>
    </source>
</evidence>
<evidence type="ECO:0000256" key="5">
    <source>
        <dbReference type="ARBA" id="ARBA00022490"/>
    </source>
</evidence>
<feature type="repeat" description="WD" evidence="15">
    <location>
        <begin position="222"/>
        <end position="263"/>
    </location>
</feature>
<keyword evidence="20" id="KW-1185">Reference proteome</keyword>
<comment type="caution">
    <text evidence="19">The sequence shown here is derived from an EMBL/GenBank/DDBJ whole genome shotgun (WGS) entry which is preliminary data.</text>
</comment>
<evidence type="ECO:0000259" key="17">
    <source>
        <dbReference type="Pfam" id="PF06957"/>
    </source>
</evidence>
<dbReference type="GO" id="GO:0005198">
    <property type="term" value="F:structural molecule activity"/>
    <property type="evidence" value="ECO:0007669"/>
    <property type="project" value="InterPro"/>
</dbReference>
<feature type="repeat" description="WD" evidence="15">
    <location>
        <begin position="189"/>
        <end position="223"/>
    </location>
</feature>
<comment type="subunit">
    <text evidence="3 14">Oligomeric complex that consists of at least the alpha, beta, beta', gamma, delta, epsilon and zeta subunits.</text>
</comment>
<dbReference type="InterPro" id="IPR010714">
    <property type="entry name" value="Coatomer_asu_C"/>
</dbReference>
<dbReference type="InterPro" id="IPR001680">
    <property type="entry name" value="WD40_rpt"/>
</dbReference>